<evidence type="ECO:0000313" key="1">
    <source>
        <dbReference type="EMBL" id="GGY00829.1"/>
    </source>
</evidence>
<name>A0ABQ2Z427_9ACTN</name>
<proteinExistence type="predicted"/>
<dbReference type="InterPro" id="IPR002347">
    <property type="entry name" value="SDR_fam"/>
</dbReference>
<reference evidence="2" key="1">
    <citation type="journal article" date="2019" name="Int. J. Syst. Evol. Microbiol.">
        <title>The Global Catalogue of Microorganisms (GCM) 10K type strain sequencing project: providing services to taxonomists for standard genome sequencing and annotation.</title>
        <authorList>
            <consortium name="The Broad Institute Genomics Platform"/>
            <consortium name="The Broad Institute Genome Sequencing Center for Infectious Disease"/>
            <person name="Wu L."/>
            <person name="Ma J."/>
        </authorList>
    </citation>
    <scope>NUCLEOTIDE SEQUENCE [LARGE SCALE GENOMIC DNA]</scope>
    <source>
        <strain evidence="2">JCM 4586</strain>
    </source>
</reference>
<evidence type="ECO:0000313" key="2">
    <source>
        <dbReference type="Proteomes" id="UP000659223"/>
    </source>
</evidence>
<protein>
    <submittedName>
        <fullName evidence="1">Uncharacterized protein</fullName>
    </submittedName>
</protein>
<accession>A0ABQ2Z427</accession>
<comment type="caution">
    <text evidence="1">The sequence shown here is derived from an EMBL/GenBank/DDBJ whole genome shotgun (WGS) entry which is preliminary data.</text>
</comment>
<dbReference type="Proteomes" id="UP000659223">
    <property type="component" value="Unassembled WGS sequence"/>
</dbReference>
<organism evidence="1 2">
    <name type="scientific">Streptomyces hiroshimensis</name>
    <dbReference type="NCBI Taxonomy" id="66424"/>
    <lineage>
        <taxon>Bacteria</taxon>
        <taxon>Bacillati</taxon>
        <taxon>Actinomycetota</taxon>
        <taxon>Actinomycetes</taxon>
        <taxon>Kitasatosporales</taxon>
        <taxon>Streptomycetaceae</taxon>
        <taxon>Streptomyces</taxon>
    </lineage>
</organism>
<dbReference type="InterPro" id="IPR036291">
    <property type="entry name" value="NAD(P)-bd_dom_sf"/>
</dbReference>
<gene>
    <name evidence="1" type="ORF">GCM10010324_54350</name>
</gene>
<sequence length="80" mass="8581">MLVSNAGSGTISPLDDLRVEEWDQMVDTNIKGVLHGIGAALPVFRAGTGQVPAVSRLTSRRMGAVSTAWMPGSEPMRWSR</sequence>
<dbReference type="EMBL" id="BMUT01000013">
    <property type="protein sequence ID" value="GGY00829.1"/>
    <property type="molecule type" value="Genomic_DNA"/>
</dbReference>
<keyword evidence="2" id="KW-1185">Reference proteome</keyword>
<dbReference type="Pfam" id="PF00106">
    <property type="entry name" value="adh_short"/>
    <property type="match status" value="1"/>
</dbReference>
<dbReference type="SUPFAM" id="SSF51735">
    <property type="entry name" value="NAD(P)-binding Rossmann-fold domains"/>
    <property type="match status" value="1"/>
</dbReference>
<dbReference type="Gene3D" id="3.40.50.720">
    <property type="entry name" value="NAD(P)-binding Rossmann-like Domain"/>
    <property type="match status" value="1"/>
</dbReference>